<protein>
    <submittedName>
        <fullName evidence="2">Uncharacterized protein</fullName>
    </submittedName>
</protein>
<name>X8DB62_MYCXE</name>
<dbReference type="AlphaFoldDB" id="X8DB62"/>
<reference evidence="2" key="1">
    <citation type="submission" date="2014-01" db="EMBL/GenBank/DDBJ databases">
        <authorList>
            <person name="Brown-Elliot B."/>
            <person name="Wallace R."/>
            <person name="Lenaerts A."/>
            <person name="Ordway D."/>
            <person name="DeGroote M.A."/>
            <person name="Parker T."/>
            <person name="Sizemore C."/>
            <person name="Tallon L.J."/>
            <person name="Sadzewicz L.K."/>
            <person name="Sengamalay N."/>
            <person name="Fraser C.M."/>
            <person name="Hine E."/>
            <person name="Shefchek K.A."/>
            <person name="Das S.P."/>
            <person name="Tettelin H."/>
        </authorList>
    </citation>
    <scope>NUCLEOTIDE SEQUENCE [LARGE SCALE GENOMIC DNA]</scope>
    <source>
        <strain evidence="2">4042</strain>
    </source>
</reference>
<sequence length="102" mass="11735">MWRYFGDNRMFLIGPRPRCCRTCSPNSGKACWITRCSSPTPPPRQTLAAADLYDRIRLRRRPPGPQVRDFHHEIKGQMPDGSATTRWIPRPITGRMPPSSSR</sequence>
<dbReference type="PATRIC" id="fig|1299334.3.peg.2098"/>
<dbReference type="EMBL" id="JAOB01000025">
    <property type="protein sequence ID" value="EUA65842.1"/>
    <property type="molecule type" value="Genomic_DNA"/>
</dbReference>
<proteinExistence type="predicted"/>
<organism evidence="2">
    <name type="scientific">Mycobacterium xenopi 4042</name>
    <dbReference type="NCBI Taxonomy" id="1299334"/>
    <lineage>
        <taxon>Bacteria</taxon>
        <taxon>Bacillati</taxon>
        <taxon>Actinomycetota</taxon>
        <taxon>Actinomycetes</taxon>
        <taxon>Mycobacteriales</taxon>
        <taxon>Mycobacteriaceae</taxon>
        <taxon>Mycobacterium</taxon>
    </lineage>
</organism>
<gene>
    <name evidence="2" type="ORF">I553_3884</name>
</gene>
<evidence type="ECO:0000256" key="1">
    <source>
        <dbReference type="SAM" id="MobiDB-lite"/>
    </source>
</evidence>
<comment type="caution">
    <text evidence="2">The sequence shown here is derived from an EMBL/GenBank/DDBJ whole genome shotgun (WGS) entry which is preliminary data.</text>
</comment>
<evidence type="ECO:0000313" key="2">
    <source>
        <dbReference type="EMBL" id="EUA65842.1"/>
    </source>
</evidence>
<accession>X8DB62</accession>
<feature type="region of interest" description="Disordered" evidence="1">
    <location>
        <begin position="61"/>
        <end position="102"/>
    </location>
</feature>